<dbReference type="InterPro" id="IPR011990">
    <property type="entry name" value="TPR-like_helical_dom_sf"/>
</dbReference>
<dbReference type="RefSeq" id="WP_191004015.1">
    <property type="nucleotide sequence ID" value="NZ_JACXAD010000004.1"/>
</dbReference>
<dbReference type="AlphaFoldDB" id="A0A927GI81"/>
<dbReference type="InterPro" id="IPR036388">
    <property type="entry name" value="WH-like_DNA-bd_sf"/>
</dbReference>
<dbReference type="InterPro" id="IPR000792">
    <property type="entry name" value="Tscrpt_reg_LuxR_C"/>
</dbReference>
<gene>
    <name evidence="3" type="ORF">IC235_04675</name>
</gene>
<sequence>MLLIVGRKEALGASPKNIDSLRVALNSTTADSTRARLLCQLSFAYLPINTDSALGLGQQARRLAHRTWQPYWKAKALGLLAAAYQEQGELSLAVNYQRQETDLWQAMHHTDKHPRALRQAAGLDTGCLLLNSAEAYDNVKQYEKAQQAALTISDKMMLLLAALAGTWLLIRQRRLRAERDNAELRAYQAELQTQQLQAQEELRQSQYALELKNSELASLVLQVSGKEQLVADVKEELRAVAQKTNGVAQQRLQKMYQSLTLNAQSGANRDYMQQILEQVHPRFFAALQQRCPSVTQSDRRLAALLRLHFTTKDIAGILNISEDGVRKARYRLRRKLGLAAEQELSAFLYTLDEEATPNETSMPE</sequence>
<evidence type="ECO:0000256" key="1">
    <source>
        <dbReference type="SAM" id="Coils"/>
    </source>
</evidence>
<accession>A0A927GI81</accession>
<dbReference type="Proteomes" id="UP000612233">
    <property type="component" value="Unassembled WGS sequence"/>
</dbReference>
<dbReference type="GO" id="GO:0006355">
    <property type="term" value="P:regulation of DNA-templated transcription"/>
    <property type="evidence" value="ECO:0007669"/>
    <property type="project" value="InterPro"/>
</dbReference>
<proteinExistence type="predicted"/>
<dbReference type="GO" id="GO:0003677">
    <property type="term" value="F:DNA binding"/>
    <property type="evidence" value="ECO:0007669"/>
    <property type="project" value="InterPro"/>
</dbReference>
<organism evidence="3 4">
    <name type="scientific">Hymenobacter montanus</name>
    <dbReference type="NCBI Taxonomy" id="2771359"/>
    <lineage>
        <taxon>Bacteria</taxon>
        <taxon>Pseudomonadati</taxon>
        <taxon>Bacteroidota</taxon>
        <taxon>Cytophagia</taxon>
        <taxon>Cytophagales</taxon>
        <taxon>Hymenobacteraceae</taxon>
        <taxon>Hymenobacter</taxon>
    </lineage>
</organism>
<dbReference type="InterPro" id="IPR016032">
    <property type="entry name" value="Sig_transdc_resp-reg_C-effctor"/>
</dbReference>
<dbReference type="SMART" id="SM00421">
    <property type="entry name" value="HTH_LUXR"/>
    <property type="match status" value="1"/>
</dbReference>
<dbReference type="Gene3D" id="1.10.10.10">
    <property type="entry name" value="Winged helix-like DNA-binding domain superfamily/Winged helix DNA-binding domain"/>
    <property type="match status" value="1"/>
</dbReference>
<keyword evidence="1" id="KW-0175">Coiled coil</keyword>
<reference evidence="3" key="1">
    <citation type="submission" date="2020-09" db="EMBL/GenBank/DDBJ databases">
        <authorList>
            <person name="Kim M.K."/>
        </authorList>
    </citation>
    <scope>NUCLEOTIDE SEQUENCE</scope>
    <source>
        <strain evidence="3">BT664</strain>
    </source>
</reference>
<feature type="coiled-coil region" evidence="1">
    <location>
        <begin position="172"/>
        <end position="204"/>
    </location>
</feature>
<name>A0A927GI81_9BACT</name>
<dbReference type="SUPFAM" id="SSF46894">
    <property type="entry name" value="C-terminal effector domain of the bipartite response regulators"/>
    <property type="match status" value="1"/>
</dbReference>
<evidence type="ECO:0000313" key="4">
    <source>
        <dbReference type="Proteomes" id="UP000612233"/>
    </source>
</evidence>
<evidence type="ECO:0000259" key="2">
    <source>
        <dbReference type="SMART" id="SM00421"/>
    </source>
</evidence>
<evidence type="ECO:0000313" key="3">
    <source>
        <dbReference type="EMBL" id="MBD2767183.1"/>
    </source>
</evidence>
<comment type="caution">
    <text evidence="3">The sequence shown here is derived from an EMBL/GenBank/DDBJ whole genome shotgun (WGS) entry which is preliminary data.</text>
</comment>
<protein>
    <recommendedName>
        <fullName evidence="2">HTH luxR-type domain-containing protein</fullName>
    </recommendedName>
</protein>
<dbReference type="Gene3D" id="1.25.40.10">
    <property type="entry name" value="Tetratricopeptide repeat domain"/>
    <property type="match status" value="1"/>
</dbReference>
<dbReference type="EMBL" id="JACXAD010000004">
    <property type="protein sequence ID" value="MBD2767183.1"/>
    <property type="molecule type" value="Genomic_DNA"/>
</dbReference>
<keyword evidence="4" id="KW-1185">Reference proteome</keyword>
<feature type="domain" description="HTH luxR-type" evidence="2">
    <location>
        <begin position="291"/>
        <end position="348"/>
    </location>
</feature>